<dbReference type="OrthoDB" id="2370938at2759"/>
<proteinExistence type="predicted"/>
<keyword evidence="2" id="KW-1185">Reference proteome</keyword>
<sequence length="210" mass="24286">ASPTFEAFDDQYGAYWSTNTCRRLKLNALSLYGKNQNNAVSEESTRAFLKEEQIRSIVASSEVNSEIVQYSNFVYMLSFMVHAIMINLTMFDKNITVDLDTIVPMSLKELPLLIAQADQLTIVSSTFWNLCVDQKTDQQSSLMPTLSDNEIATIMDIHIKHKRKANTSHHNYRYLSSYFDSYTFLLKQLVKYITQMSPFSFHDIHLKKPR</sequence>
<feature type="non-terminal residue" evidence="1">
    <location>
        <position position="1"/>
    </location>
</feature>
<name>A0A367JA66_RHIST</name>
<reference evidence="1 2" key="1">
    <citation type="journal article" date="2018" name="G3 (Bethesda)">
        <title>Phylogenetic and Phylogenomic Definition of Rhizopus Species.</title>
        <authorList>
            <person name="Gryganskyi A.P."/>
            <person name="Golan J."/>
            <person name="Dolatabadi S."/>
            <person name="Mondo S."/>
            <person name="Robb S."/>
            <person name="Idnurm A."/>
            <person name="Muszewska A."/>
            <person name="Steczkiewicz K."/>
            <person name="Masonjones S."/>
            <person name="Liao H.L."/>
            <person name="Gajdeczka M.T."/>
            <person name="Anike F."/>
            <person name="Vuek A."/>
            <person name="Anishchenko I.M."/>
            <person name="Voigt K."/>
            <person name="de Hoog G.S."/>
            <person name="Smith M.E."/>
            <person name="Heitman J."/>
            <person name="Vilgalys R."/>
            <person name="Stajich J.E."/>
        </authorList>
    </citation>
    <scope>NUCLEOTIDE SEQUENCE [LARGE SCALE GENOMIC DNA]</scope>
    <source>
        <strain evidence="1 2">LSU 92-RS-03</strain>
    </source>
</reference>
<gene>
    <name evidence="1" type="ORF">CU098_008263</name>
</gene>
<evidence type="ECO:0000313" key="2">
    <source>
        <dbReference type="Proteomes" id="UP000253551"/>
    </source>
</evidence>
<dbReference type="Proteomes" id="UP000253551">
    <property type="component" value="Unassembled WGS sequence"/>
</dbReference>
<comment type="caution">
    <text evidence="1">The sequence shown here is derived from an EMBL/GenBank/DDBJ whole genome shotgun (WGS) entry which is preliminary data.</text>
</comment>
<protein>
    <submittedName>
        <fullName evidence="1">Uncharacterized protein</fullName>
    </submittedName>
</protein>
<evidence type="ECO:0000313" key="1">
    <source>
        <dbReference type="EMBL" id="RCH86842.1"/>
    </source>
</evidence>
<dbReference type="EMBL" id="PJQM01003849">
    <property type="protein sequence ID" value="RCH86842.1"/>
    <property type="molecule type" value="Genomic_DNA"/>
</dbReference>
<organism evidence="1 2">
    <name type="scientific">Rhizopus stolonifer</name>
    <name type="common">Rhizopus nigricans</name>
    <dbReference type="NCBI Taxonomy" id="4846"/>
    <lineage>
        <taxon>Eukaryota</taxon>
        <taxon>Fungi</taxon>
        <taxon>Fungi incertae sedis</taxon>
        <taxon>Mucoromycota</taxon>
        <taxon>Mucoromycotina</taxon>
        <taxon>Mucoromycetes</taxon>
        <taxon>Mucorales</taxon>
        <taxon>Mucorineae</taxon>
        <taxon>Rhizopodaceae</taxon>
        <taxon>Rhizopus</taxon>
    </lineage>
</organism>
<dbReference type="AlphaFoldDB" id="A0A367JA66"/>
<accession>A0A367JA66</accession>